<sequence>MSYRNGSPTESVRPTEGVDVVLDERRMYTVDWRDNGTFGFTITPVNSDRGTVLLLARRTTRRSSLDDAGLKDVVPGDMLIAIGDEKVYHLGAENATKYLRSVRKPVRLTMQLSPYGGSSKTLPDLAPNEYNYNWESGPLGIVLTYDLKCKMPTVKRLSDKANDTIRRDVDVGDQLIYANDLPASEYTMEELMPLLREMPKPILMRFRKPLQDDDQIEIPELSEDEYEFLWEYGPLGLVIGKGRTGMPFVRSFTGKGTSRQLGLVQENDEIVMVNERFTSEIGFNQTMMYLMNVPKPAVLRFHRKPRVSDVQPSDILAPVPVFAPVSAPEAQPEPPQQMTPPRAPSVIKSAAPVEPVSPVASIEDVKQVETDPTEDDEVPNIVPMRRQSTSDQYRASTDSIASLRPRLSSRDFNQGPDGDAMDLSFDAMMGPYPPTARPSDDVNHMHFALDRSFIRNQLRRTSSGDRFRMSSSSTSSISSLPARVSTSDHEYEHGPMDLAFDLHMEQIDEGTGNERGSSFSQNSDGRSSASKDAPPSRRPDSLPLSTSDLATPSRNQFEDAPYSPVFVEASSPPRQKSLVRKDTPIPINNQIEDTSELVADSSSPVFVEAKSPPRQKFIDTAELEAPRRQSAAPTSPPKKVVDTAELVAPRRQSAAPTSPPKKIFDTAELVAPSRRQSAAPSSQPPKKYIDTAELEAPRRQSAAPALGQRKVIDTAELVAEATVSRPAPKKQYEDTAELMADPVPKKQPAAVTPPRRASAPVKKYEDTADLVAAPSKPRPQPVYEDTAELTADPVRAKPAPAKRVYEDTADLVAQAPVKAAPAPVKKPAPLEATKAASSGSSQDAFQIDETAFYHLQWTDGPFGSTVREAESSKGTVMLITKKTGKQTCAGLRRIVVGDLLVRIGDKNVWDLGFEKGTRYLRKVPKPVVLTFQAIE</sequence>
<feature type="domain" description="PDZ" evidence="2">
    <location>
        <begin position="27"/>
        <end position="114"/>
    </location>
</feature>
<feature type="compositionally biased region" description="Basic and acidic residues" evidence="1">
    <location>
        <begin position="687"/>
        <end position="698"/>
    </location>
</feature>
<evidence type="ECO:0000313" key="4">
    <source>
        <dbReference type="Proteomes" id="UP000794436"/>
    </source>
</evidence>
<dbReference type="SMART" id="SM00228">
    <property type="entry name" value="PDZ"/>
    <property type="match status" value="4"/>
</dbReference>
<gene>
    <name evidence="3" type="ORF">Poli38472_011572</name>
</gene>
<feature type="compositionally biased region" description="Low complexity" evidence="1">
    <location>
        <begin position="469"/>
        <end position="483"/>
    </location>
</feature>
<dbReference type="EMBL" id="SPLM01000039">
    <property type="protein sequence ID" value="TMW64692.1"/>
    <property type="molecule type" value="Genomic_DNA"/>
</dbReference>
<accession>A0A8K1CLU7</accession>
<dbReference type="AlphaFoldDB" id="A0A8K1CLU7"/>
<feature type="compositionally biased region" description="Polar residues" evidence="1">
    <location>
        <begin position="386"/>
        <end position="399"/>
    </location>
</feature>
<feature type="region of interest" description="Disordered" evidence="1">
    <location>
        <begin position="352"/>
        <end position="399"/>
    </location>
</feature>
<dbReference type="InterPro" id="IPR036034">
    <property type="entry name" value="PDZ_sf"/>
</dbReference>
<feature type="region of interest" description="Disordered" evidence="1">
    <location>
        <begin position="818"/>
        <end position="841"/>
    </location>
</feature>
<reference evidence="3" key="1">
    <citation type="submission" date="2019-03" db="EMBL/GenBank/DDBJ databases">
        <title>Long read genome sequence of the mycoparasitic Pythium oligandrum ATCC 38472 isolated from sugarbeet rhizosphere.</title>
        <authorList>
            <person name="Gaulin E."/>
        </authorList>
    </citation>
    <scope>NUCLEOTIDE SEQUENCE</scope>
    <source>
        <strain evidence="3">ATCC 38472_TT</strain>
    </source>
</reference>
<protein>
    <recommendedName>
        <fullName evidence="2">PDZ domain-containing protein</fullName>
    </recommendedName>
</protein>
<dbReference type="OrthoDB" id="114720at2759"/>
<dbReference type="Gene3D" id="2.30.42.10">
    <property type="match status" value="1"/>
</dbReference>
<evidence type="ECO:0000259" key="2">
    <source>
        <dbReference type="PROSITE" id="PS50106"/>
    </source>
</evidence>
<proteinExistence type="predicted"/>
<evidence type="ECO:0000313" key="3">
    <source>
        <dbReference type="EMBL" id="TMW64692.1"/>
    </source>
</evidence>
<feature type="region of interest" description="Disordered" evidence="1">
    <location>
        <begin position="620"/>
        <end position="782"/>
    </location>
</feature>
<comment type="caution">
    <text evidence="3">The sequence shown here is derived from an EMBL/GenBank/DDBJ whole genome shotgun (WGS) entry which is preliminary data.</text>
</comment>
<dbReference type="InterPro" id="IPR001478">
    <property type="entry name" value="PDZ"/>
</dbReference>
<organism evidence="3 4">
    <name type="scientific">Pythium oligandrum</name>
    <name type="common">Mycoparasitic fungus</name>
    <dbReference type="NCBI Taxonomy" id="41045"/>
    <lineage>
        <taxon>Eukaryota</taxon>
        <taxon>Sar</taxon>
        <taxon>Stramenopiles</taxon>
        <taxon>Oomycota</taxon>
        <taxon>Peronosporomycetes</taxon>
        <taxon>Pythiales</taxon>
        <taxon>Pythiaceae</taxon>
        <taxon>Pythium</taxon>
    </lineage>
</organism>
<feature type="compositionally biased region" description="Low complexity" evidence="1">
    <location>
        <begin position="818"/>
        <end position="829"/>
    </location>
</feature>
<dbReference type="SUPFAM" id="SSF50156">
    <property type="entry name" value="PDZ domain-like"/>
    <property type="match status" value="3"/>
</dbReference>
<feature type="region of interest" description="Disordered" evidence="1">
    <location>
        <begin position="509"/>
        <end position="587"/>
    </location>
</feature>
<feature type="compositionally biased region" description="Polar residues" evidence="1">
    <location>
        <begin position="514"/>
        <end position="530"/>
    </location>
</feature>
<dbReference type="PROSITE" id="PS50106">
    <property type="entry name" value="PDZ"/>
    <property type="match status" value="1"/>
</dbReference>
<evidence type="ECO:0000256" key="1">
    <source>
        <dbReference type="SAM" id="MobiDB-lite"/>
    </source>
</evidence>
<feature type="region of interest" description="Disordered" evidence="1">
    <location>
        <begin position="460"/>
        <end position="493"/>
    </location>
</feature>
<keyword evidence="4" id="KW-1185">Reference proteome</keyword>
<name>A0A8K1CLU7_PYTOL</name>
<dbReference type="Proteomes" id="UP000794436">
    <property type="component" value="Unassembled WGS sequence"/>
</dbReference>
<feature type="compositionally biased region" description="Low complexity" evidence="1">
    <location>
        <begin position="671"/>
        <end position="685"/>
    </location>
</feature>